<dbReference type="Gene3D" id="3.40.50.720">
    <property type="entry name" value="NAD(P)-binding Rossmann-like Domain"/>
    <property type="match status" value="1"/>
</dbReference>
<dbReference type="AlphaFoldDB" id="A0A8H4V680"/>
<sequence length="283" mass="30512">MGERLSETHYLSTWSVAHLQTWSASRRTRDDYVTAEEDSAHFAPPTDDDAGYFKSRWVAENLLLKAARRGFPVTITRASAVTAAAEGTGVLDPGDEFTMRIVMGMMESGMVPQIGRADQPSFAVDVVPVDWLASNLLALTSRDEALALSSSSPSSPSSSSSSGAPLIYHLTNPHPLRLEDLPQIIADLRPGQAGARLVPLDDWLASMETAEGDDAAGQLVRSTVIRQNLSTGSVMFSLDNRRTMATLDALCPGAVDACPPVDAKFLSGLWRRLRRTDIAPDTA</sequence>
<gene>
    <name evidence="2" type="ORF">G6O67_003664</name>
</gene>
<dbReference type="EMBL" id="JAAVMX010000004">
    <property type="protein sequence ID" value="KAF4509494.1"/>
    <property type="molecule type" value="Genomic_DNA"/>
</dbReference>
<comment type="caution">
    <text evidence="2">The sequence shown here is derived from an EMBL/GenBank/DDBJ whole genome shotgun (WGS) entry which is preliminary data.</text>
</comment>
<evidence type="ECO:0000259" key="1">
    <source>
        <dbReference type="Pfam" id="PF07993"/>
    </source>
</evidence>
<accession>A0A8H4V680</accession>
<keyword evidence="3" id="KW-1185">Reference proteome</keyword>
<name>A0A8H4V680_9HYPO</name>
<dbReference type="OrthoDB" id="416786at2759"/>
<feature type="domain" description="Thioester reductase (TE)" evidence="1">
    <location>
        <begin position="7"/>
        <end position="134"/>
    </location>
</feature>
<dbReference type="Proteomes" id="UP000557566">
    <property type="component" value="Unassembled WGS sequence"/>
</dbReference>
<dbReference type="InterPro" id="IPR036291">
    <property type="entry name" value="NAD(P)-bd_dom_sf"/>
</dbReference>
<reference evidence="2 3" key="1">
    <citation type="journal article" date="2020" name="Genome Biol. Evol.">
        <title>A new high-quality draft genome assembly of the Chinese cordyceps Ophiocordyceps sinensis.</title>
        <authorList>
            <person name="Shu R."/>
            <person name="Zhang J."/>
            <person name="Meng Q."/>
            <person name="Zhang H."/>
            <person name="Zhou G."/>
            <person name="Li M."/>
            <person name="Wu P."/>
            <person name="Zhao Y."/>
            <person name="Chen C."/>
            <person name="Qin Q."/>
        </authorList>
    </citation>
    <scope>NUCLEOTIDE SEQUENCE [LARGE SCALE GENOMIC DNA]</scope>
    <source>
        <strain evidence="2 3">IOZ07</strain>
    </source>
</reference>
<evidence type="ECO:0000313" key="2">
    <source>
        <dbReference type="EMBL" id="KAF4509494.1"/>
    </source>
</evidence>
<dbReference type="Pfam" id="PF07993">
    <property type="entry name" value="NAD_binding_4"/>
    <property type="match status" value="1"/>
</dbReference>
<protein>
    <recommendedName>
        <fullName evidence="1">Thioester reductase (TE) domain-containing protein</fullName>
    </recommendedName>
</protein>
<dbReference type="InterPro" id="IPR013120">
    <property type="entry name" value="FAR_NAD-bd"/>
</dbReference>
<proteinExistence type="predicted"/>
<organism evidence="2 3">
    <name type="scientific">Ophiocordyceps sinensis</name>
    <dbReference type="NCBI Taxonomy" id="72228"/>
    <lineage>
        <taxon>Eukaryota</taxon>
        <taxon>Fungi</taxon>
        <taxon>Dikarya</taxon>
        <taxon>Ascomycota</taxon>
        <taxon>Pezizomycotina</taxon>
        <taxon>Sordariomycetes</taxon>
        <taxon>Hypocreomycetidae</taxon>
        <taxon>Hypocreales</taxon>
        <taxon>Ophiocordycipitaceae</taxon>
        <taxon>Ophiocordyceps</taxon>
    </lineage>
</organism>
<dbReference type="SUPFAM" id="SSF51735">
    <property type="entry name" value="NAD(P)-binding Rossmann-fold domains"/>
    <property type="match status" value="1"/>
</dbReference>
<evidence type="ECO:0000313" key="3">
    <source>
        <dbReference type="Proteomes" id="UP000557566"/>
    </source>
</evidence>